<gene>
    <name evidence="1" type="ORF">SAMN02745157_4523</name>
</gene>
<accession>A0A1M5L867</accession>
<organism evidence="1 2">
    <name type="scientific">Kaistia soli DSM 19436</name>
    <dbReference type="NCBI Taxonomy" id="1122133"/>
    <lineage>
        <taxon>Bacteria</taxon>
        <taxon>Pseudomonadati</taxon>
        <taxon>Pseudomonadota</taxon>
        <taxon>Alphaproteobacteria</taxon>
        <taxon>Hyphomicrobiales</taxon>
        <taxon>Kaistiaceae</taxon>
        <taxon>Kaistia</taxon>
    </lineage>
</organism>
<sequence>MARRELRFLIEASVKIAAIQQRSYMTKIEAKVEAFKGEFSSSSISIKKDIGLSLLPEAYRAPFLEEVGRLYGLTSQYVHLSPAQITQSLEAFKSGATAGKERPADVREFNRTAERALAASLVLLFHGVPYWVAGDWLVDGDGASVGGHFMKSRFFAAMDEGFDYKHERQAKLGEVQAARLAAIKF</sequence>
<dbReference type="Proteomes" id="UP000184485">
    <property type="component" value="Unassembled WGS sequence"/>
</dbReference>
<dbReference type="OrthoDB" id="7067178at2"/>
<evidence type="ECO:0000313" key="1">
    <source>
        <dbReference type="EMBL" id="SHG61227.1"/>
    </source>
</evidence>
<dbReference type="AlphaFoldDB" id="A0A1M5L867"/>
<proteinExistence type="predicted"/>
<evidence type="ECO:0000313" key="2">
    <source>
        <dbReference type="Proteomes" id="UP000184485"/>
    </source>
</evidence>
<name>A0A1M5L867_9HYPH</name>
<reference evidence="1 2" key="1">
    <citation type="submission" date="2016-11" db="EMBL/GenBank/DDBJ databases">
        <authorList>
            <person name="Jaros S."/>
            <person name="Januszkiewicz K."/>
            <person name="Wedrychowicz H."/>
        </authorList>
    </citation>
    <scope>NUCLEOTIDE SEQUENCE [LARGE SCALE GENOMIC DNA]</scope>
    <source>
        <strain evidence="1 2">DSM 19436</strain>
    </source>
</reference>
<protein>
    <submittedName>
        <fullName evidence="1">Uncharacterized protein</fullName>
    </submittedName>
</protein>
<keyword evidence="2" id="KW-1185">Reference proteome</keyword>
<dbReference type="EMBL" id="FQUP01000006">
    <property type="protein sequence ID" value="SHG61227.1"/>
    <property type="molecule type" value="Genomic_DNA"/>
</dbReference>
<dbReference type="RefSeq" id="WP_073057721.1">
    <property type="nucleotide sequence ID" value="NZ_FQUP01000006.1"/>
</dbReference>